<evidence type="ECO:0000256" key="2">
    <source>
        <dbReference type="SAM" id="MobiDB-lite"/>
    </source>
</evidence>
<dbReference type="STRING" id="1186196.SAMN04489841_2431"/>
<organism evidence="4 5">
    <name type="scientific">Natrinema salaciae</name>
    <dbReference type="NCBI Taxonomy" id="1186196"/>
    <lineage>
        <taxon>Archaea</taxon>
        <taxon>Methanobacteriati</taxon>
        <taxon>Methanobacteriota</taxon>
        <taxon>Stenosarchaea group</taxon>
        <taxon>Halobacteria</taxon>
        <taxon>Halobacteriales</taxon>
        <taxon>Natrialbaceae</taxon>
        <taxon>Natrinema</taxon>
    </lineage>
</organism>
<protein>
    <submittedName>
        <fullName evidence="4">Poly-gamma-glutamate synthesis protein (Capsule biosynthesis protein)</fullName>
    </submittedName>
</protein>
<sequence>MANTVEPNGCDPGARPAPTPDASEPMSRHRRTFLATAPAVAVGGCVAPKVDPAVTDDRDSATDRDGGGRTETTIGFAGDTMVGRELNQQYGRSDVDPATIWGDLRPRLESLDGVCCNLECCLSTRGEPAPGRTYHFRGDPEWAVPALSAGNVQFASLANNHAMDFGPVSLTDTRDVLTDAGIDVAGAGETPAAARAPATFSVGDVDVAVVSFADRYVGYAATDDRPGIAHIDPDPSNAETQRVVGDAIERATATDPDLLVASVHLGPNWVERPSGQLIAFDHWLVDRGVDLVHGHSAHVVQGIERYGDGVVLHDTGDFVDDFGIKDDLGNNRSYLFEVTLEDGALQEIRLVPIEIDDGVSRASEEAAAWLRETMRARSVLFETTYERDGDGLVVQL</sequence>
<comment type="similarity">
    <text evidence="1">Belongs to the CapA family.</text>
</comment>
<dbReference type="PANTHER" id="PTHR33393">
    <property type="entry name" value="POLYGLUTAMINE SYNTHESIS ACCESSORY PROTEIN RV0574C-RELATED"/>
    <property type="match status" value="1"/>
</dbReference>
<dbReference type="AlphaFoldDB" id="A0A1H9J418"/>
<feature type="region of interest" description="Disordered" evidence="2">
    <location>
        <begin position="49"/>
        <end position="75"/>
    </location>
</feature>
<feature type="region of interest" description="Disordered" evidence="2">
    <location>
        <begin position="1"/>
        <end position="28"/>
    </location>
</feature>
<evidence type="ECO:0000256" key="1">
    <source>
        <dbReference type="ARBA" id="ARBA00005662"/>
    </source>
</evidence>
<gene>
    <name evidence="4" type="ORF">SAMN04489841_2431</name>
</gene>
<dbReference type="Gene3D" id="3.60.21.10">
    <property type="match status" value="1"/>
</dbReference>
<evidence type="ECO:0000259" key="3">
    <source>
        <dbReference type="SMART" id="SM00854"/>
    </source>
</evidence>
<accession>A0A1H9J418</accession>
<dbReference type="InterPro" id="IPR019079">
    <property type="entry name" value="Capsule_synth_CapA"/>
</dbReference>
<dbReference type="CDD" id="cd07381">
    <property type="entry name" value="MPP_CapA"/>
    <property type="match status" value="1"/>
</dbReference>
<dbReference type="EMBL" id="FOFD01000003">
    <property type="protein sequence ID" value="SEQ81573.1"/>
    <property type="molecule type" value="Genomic_DNA"/>
</dbReference>
<evidence type="ECO:0000313" key="4">
    <source>
        <dbReference type="EMBL" id="SEQ81573.1"/>
    </source>
</evidence>
<name>A0A1H9J418_9EURY</name>
<proteinExistence type="inferred from homology"/>
<keyword evidence="5" id="KW-1185">Reference proteome</keyword>
<dbReference type="Pfam" id="PF09587">
    <property type="entry name" value="PGA_cap"/>
    <property type="match status" value="1"/>
</dbReference>
<dbReference type="Proteomes" id="UP000199114">
    <property type="component" value="Unassembled WGS sequence"/>
</dbReference>
<dbReference type="SUPFAM" id="SSF56300">
    <property type="entry name" value="Metallo-dependent phosphatases"/>
    <property type="match status" value="1"/>
</dbReference>
<dbReference type="PANTHER" id="PTHR33393:SF11">
    <property type="entry name" value="POLYGLUTAMINE SYNTHESIS ACCESSORY PROTEIN RV0574C-RELATED"/>
    <property type="match status" value="1"/>
</dbReference>
<reference evidence="5" key="1">
    <citation type="submission" date="2016-10" db="EMBL/GenBank/DDBJ databases">
        <authorList>
            <person name="Varghese N."/>
            <person name="Submissions S."/>
        </authorList>
    </citation>
    <scope>NUCLEOTIDE SEQUENCE [LARGE SCALE GENOMIC DNA]</scope>
    <source>
        <strain evidence="5">DSM 25055</strain>
    </source>
</reference>
<feature type="compositionally biased region" description="Basic and acidic residues" evidence="2">
    <location>
        <begin position="55"/>
        <end position="68"/>
    </location>
</feature>
<dbReference type="InterPro" id="IPR052169">
    <property type="entry name" value="CW_Biosynth-Accessory"/>
</dbReference>
<evidence type="ECO:0000313" key="5">
    <source>
        <dbReference type="Proteomes" id="UP000199114"/>
    </source>
</evidence>
<feature type="domain" description="Capsule synthesis protein CapA" evidence="3">
    <location>
        <begin position="73"/>
        <end position="322"/>
    </location>
</feature>
<dbReference type="InterPro" id="IPR029052">
    <property type="entry name" value="Metallo-depent_PP-like"/>
</dbReference>
<dbReference type="SMART" id="SM00854">
    <property type="entry name" value="PGA_cap"/>
    <property type="match status" value="1"/>
</dbReference>